<gene>
    <name evidence="1" type="ORF">CSV86_013795</name>
</gene>
<protein>
    <submittedName>
        <fullName evidence="1">Delta-60 repeat domain-containing protein</fullName>
    </submittedName>
</protein>
<dbReference type="EMBL" id="AMWJ02000002">
    <property type="protein sequence ID" value="NNJ16213.1"/>
    <property type="molecule type" value="Genomic_DNA"/>
</dbReference>
<comment type="caution">
    <text evidence="1">The sequence shown here is derived from an EMBL/GenBank/DDBJ whole genome shotgun (WGS) entry which is preliminary data.</text>
</comment>
<reference evidence="1 2" key="1">
    <citation type="journal article" date="2013" name="Genome Announc.">
        <title>Genome Sequence of Naphthalene-Degrading Soil Bacterium Pseudomonas putida CSV86.</title>
        <authorList>
            <person name="Phale P.S."/>
            <person name="Paliwal V."/>
            <person name="Raju S.C."/>
            <person name="Modak A."/>
            <person name="Purohit H.J."/>
        </authorList>
    </citation>
    <scope>NUCLEOTIDE SEQUENCE [LARGE SCALE GENOMIC DNA]</scope>
    <source>
        <strain evidence="1 2">CSV86</strain>
    </source>
</reference>
<dbReference type="Gene3D" id="2.80.10.50">
    <property type="match status" value="2"/>
</dbReference>
<dbReference type="InterPro" id="IPR013431">
    <property type="entry name" value="Delta_60_rpt"/>
</dbReference>
<dbReference type="Pfam" id="PF17164">
    <property type="entry name" value="DUF5122"/>
    <property type="match status" value="2"/>
</dbReference>
<dbReference type="RefSeq" id="WP_009394275.1">
    <property type="nucleotide sequence ID" value="NZ_AMWJ02000002.1"/>
</dbReference>
<dbReference type="Proteomes" id="UP000010448">
    <property type="component" value="Unassembled WGS sequence"/>
</dbReference>
<name>L1M7M9_9PSED</name>
<dbReference type="AlphaFoldDB" id="L1M7M9"/>
<proteinExistence type="predicted"/>
<dbReference type="eggNOG" id="COG1572">
    <property type="taxonomic scope" value="Bacteria"/>
</dbReference>
<sequence>MNVQTRPSTAKLDASFGNGGTLRFELPGQDYVARAILGPAKEIVAIGVGSLKPNALTLARFTANGVLDATFADKGVAVRELFAGFEVSVADCVQLPDTRLVALGARRPPNDRNADEEFFLACFLADGRLDSSFGSGGTVLFAPLVRSRFARALLVQKDGNLIAVCEGVAIGLDRSGAVRISSTGQLDKTFGRRGVLGFGEHTSLHAAARQEDGRLLFGGSCMSQASVERFYDTAAPDLSLAMTSFVSLPLGSLKDMCIERLLEQPDGRIVALGQGSDADFADRGFLARLLLNGSVDSAFNGGRPVELGETTPRDMLLDAAGRILTLELDSRTQQLIVRRVTASGSLDSSFGVASAGLDGGFVEDGQPRLLAQSADKVLATATVRDASKQRAGLTVTRLLV</sequence>
<organism evidence="1 2">
    <name type="scientific">Pseudomonas bharatica CSV86</name>
    <dbReference type="NCBI Taxonomy" id="1005395"/>
    <lineage>
        <taxon>Bacteria</taxon>
        <taxon>Pseudomonadati</taxon>
        <taxon>Pseudomonadota</taxon>
        <taxon>Gammaproteobacteria</taxon>
        <taxon>Pseudomonadales</taxon>
        <taxon>Pseudomonadaceae</taxon>
        <taxon>Pseudomonas</taxon>
        <taxon>Pseudomonas bharatica</taxon>
    </lineage>
</organism>
<keyword evidence="2" id="KW-1185">Reference proteome</keyword>
<accession>L1M7M9</accession>
<dbReference type="OrthoDB" id="7019274at2"/>
<evidence type="ECO:0000313" key="1">
    <source>
        <dbReference type="EMBL" id="NNJ16213.1"/>
    </source>
</evidence>
<dbReference type="NCBIfam" id="TIGR02608">
    <property type="entry name" value="delta_60_rpt"/>
    <property type="match status" value="5"/>
</dbReference>
<evidence type="ECO:0000313" key="2">
    <source>
        <dbReference type="Proteomes" id="UP000010448"/>
    </source>
</evidence>